<dbReference type="SUPFAM" id="SSF53448">
    <property type="entry name" value="Nucleotide-diphospho-sugar transferases"/>
    <property type="match status" value="1"/>
</dbReference>
<keyword evidence="3" id="KW-0328">Glycosyltransferase</keyword>
<reference evidence="3 4" key="1">
    <citation type="submission" date="2019-02" db="EMBL/GenBank/DDBJ databases">
        <title>Deep-cultivation of Planctomycetes and their phenomic and genomic characterization uncovers novel biology.</title>
        <authorList>
            <person name="Wiegand S."/>
            <person name="Jogler M."/>
            <person name="Boedeker C."/>
            <person name="Pinto D."/>
            <person name="Vollmers J."/>
            <person name="Rivas-Marin E."/>
            <person name="Kohn T."/>
            <person name="Peeters S.H."/>
            <person name="Heuer A."/>
            <person name="Rast P."/>
            <person name="Oberbeckmann S."/>
            <person name="Bunk B."/>
            <person name="Jeske O."/>
            <person name="Meyerdierks A."/>
            <person name="Storesund J.E."/>
            <person name="Kallscheuer N."/>
            <person name="Luecker S."/>
            <person name="Lage O.M."/>
            <person name="Pohl T."/>
            <person name="Merkel B.J."/>
            <person name="Hornburger P."/>
            <person name="Mueller R.-W."/>
            <person name="Bruemmer F."/>
            <person name="Labrenz M."/>
            <person name="Spormann A.M."/>
            <person name="Op Den Camp H."/>
            <person name="Overmann J."/>
            <person name="Amann R."/>
            <person name="Jetten M.S.M."/>
            <person name="Mascher T."/>
            <person name="Medema M.H."/>
            <person name="Devos D.P."/>
            <person name="Kaster A.-K."/>
            <person name="Ovreas L."/>
            <person name="Rohde M."/>
            <person name="Galperin M.Y."/>
            <person name="Jogler C."/>
        </authorList>
    </citation>
    <scope>NUCLEOTIDE SEQUENCE [LARGE SCALE GENOMIC DNA]</scope>
    <source>
        <strain evidence="3 4">Pla111</strain>
    </source>
</reference>
<dbReference type="EMBL" id="SJPH01000002">
    <property type="protein sequence ID" value="TWT47272.1"/>
    <property type="molecule type" value="Genomic_DNA"/>
</dbReference>
<comment type="caution">
    <text evidence="3">The sequence shown here is derived from an EMBL/GenBank/DDBJ whole genome shotgun (WGS) entry which is preliminary data.</text>
</comment>
<evidence type="ECO:0000256" key="1">
    <source>
        <dbReference type="SAM" id="MobiDB-lite"/>
    </source>
</evidence>
<sequence length="205" mass="22532">MDKSLAVLLPIFNAERTLRADVNRVLEAAADLTNNVQLVVIDDGSHDDTFEIATELSAEFPQVRVIRNSHRRGVADAVRAVRSSILADVVIVHDGGSRVNVEQMRLVWTQQQLLQACRDGQDPRRGVSFADLRRPGRTQPALEAAHRRLMGFQRADDAAVEALDADELRRRDEAGQPKPRRGVGGIPSLPGQNVFGVLSNFALGE</sequence>
<evidence type="ECO:0000313" key="4">
    <source>
        <dbReference type="Proteomes" id="UP000318995"/>
    </source>
</evidence>
<feature type="region of interest" description="Disordered" evidence="1">
    <location>
        <begin position="168"/>
        <end position="189"/>
    </location>
</feature>
<dbReference type="Pfam" id="PF00535">
    <property type="entry name" value="Glycos_transf_2"/>
    <property type="match status" value="1"/>
</dbReference>
<dbReference type="GO" id="GO:0016757">
    <property type="term" value="F:glycosyltransferase activity"/>
    <property type="evidence" value="ECO:0007669"/>
    <property type="project" value="UniProtKB-KW"/>
</dbReference>
<dbReference type="InterPro" id="IPR029044">
    <property type="entry name" value="Nucleotide-diphossugar_trans"/>
</dbReference>
<gene>
    <name evidence="3" type="primary">pgaC</name>
    <name evidence="3" type="ORF">Pla111_08850</name>
</gene>
<evidence type="ECO:0000313" key="3">
    <source>
        <dbReference type="EMBL" id="TWT47272.1"/>
    </source>
</evidence>
<keyword evidence="4" id="KW-1185">Reference proteome</keyword>
<dbReference type="EC" id="2.4.1.-" evidence="3"/>
<name>A0A5C5WC76_9BACT</name>
<accession>A0A5C5WC76</accession>
<keyword evidence="3" id="KW-0808">Transferase</keyword>
<dbReference type="InterPro" id="IPR050256">
    <property type="entry name" value="Glycosyltransferase_2"/>
</dbReference>
<evidence type="ECO:0000259" key="2">
    <source>
        <dbReference type="Pfam" id="PF00535"/>
    </source>
</evidence>
<organism evidence="3 4">
    <name type="scientific">Botrimarina hoheduenensis</name>
    <dbReference type="NCBI Taxonomy" id="2528000"/>
    <lineage>
        <taxon>Bacteria</taxon>
        <taxon>Pseudomonadati</taxon>
        <taxon>Planctomycetota</taxon>
        <taxon>Planctomycetia</taxon>
        <taxon>Pirellulales</taxon>
        <taxon>Lacipirellulaceae</taxon>
        <taxon>Botrimarina</taxon>
    </lineage>
</organism>
<protein>
    <submittedName>
        <fullName evidence="3">Poly-beta-1,6-N-acetyl-D-glucosamine synthase</fullName>
        <ecNumber evidence="3">2.4.1.-</ecNumber>
    </submittedName>
</protein>
<dbReference type="AlphaFoldDB" id="A0A5C5WC76"/>
<dbReference type="InterPro" id="IPR001173">
    <property type="entry name" value="Glyco_trans_2-like"/>
</dbReference>
<dbReference type="Proteomes" id="UP000318995">
    <property type="component" value="Unassembled WGS sequence"/>
</dbReference>
<proteinExistence type="predicted"/>
<dbReference type="PANTHER" id="PTHR48090">
    <property type="entry name" value="UNDECAPRENYL-PHOSPHATE 4-DEOXY-4-FORMAMIDO-L-ARABINOSE TRANSFERASE-RELATED"/>
    <property type="match status" value="1"/>
</dbReference>
<dbReference type="Gene3D" id="3.90.550.10">
    <property type="entry name" value="Spore Coat Polysaccharide Biosynthesis Protein SpsA, Chain A"/>
    <property type="match status" value="1"/>
</dbReference>
<dbReference type="RefSeq" id="WP_197524744.1">
    <property type="nucleotide sequence ID" value="NZ_SJPH01000002.1"/>
</dbReference>
<dbReference type="PANTHER" id="PTHR48090:SF7">
    <property type="entry name" value="RFBJ PROTEIN"/>
    <property type="match status" value="1"/>
</dbReference>
<feature type="domain" description="Glycosyltransferase 2-like" evidence="2">
    <location>
        <begin position="7"/>
        <end position="94"/>
    </location>
</feature>